<dbReference type="PROSITE" id="PS50020">
    <property type="entry name" value="WW_DOMAIN_2"/>
    <property type="match status" value="1"/>
</dbReference>
<evidence type="ECO:0000259" key="3">
    <source>
        <dbReference type="PROSITE" id="PS50076"/>
    </source>
</evidence>
<evidence type="ECO:0000256" key="1">
    <source>
        <dbReference type="SAM" id="MobiDB-lite"/>
    </source>
</evidence>
<dbReference type="SMART" id="SM00271">
    <property type="entry name" value="DnaJ"/>
    <property type="match status" value="1"/>
</dbReference>
<feature type="domain" description="WW" evidence="2">
    <location>
        <begin position="436"/>
        <end position="471"/>
    </location>
</feature>
<accession>A0A7S1AN69</accession>
<feature type="domain" description="J" evidence="3">
    <location>
        <begin position="101"/>
        <end position="173"/>
    </location>
</feature>
<feature type="region of interest" description="Disordered" evidence="1">
    <location>
        <begin position="247"/>
        <end position="277"/>
    </location>
</feature>
<dbReference type="CDD" id="cd00201">
    <property type="entry name" value="WW"/>
    <property type="match status" value="1"/>
</dbReference>
<dbReference type="Gene3D" id="1.10.287.110">
    <property type="entry name" value="DnaJ domain"/>
    <property type="match status" value="1"/>
</dbReference>
<dbReference type="InterPro" id="IPR036869">
    <property type="entry name" value="J_dom_sf"/>
</dbReference>
<reference evidence="4" key="1">
    <citation type="submission" date="2021-01" db="EMBL/GenBank/DDBJ databases">
        <authorList>
            <person name="Corre E."/>
            <person name="Pelletier E."/>
            <person name="Niang G."/>
            <person name="Scheremetjew M."/>
            <person name="Finn R."/>
            <person name="Kale V."/>
            <person name="Holt S."/>
            <person name="Cochrane G."/>
            <person name="Meng A."/>
            <person name="Brown T."/>
            <person name="Cohen L."/>
        </authorList>
    </citation>
    <scope>NUCLEOTIDE SEQUENCE</scope>
</reference>
<proteinExistence type="predicted"/>
<dbReference type="Pfam" id="PF00226">
    <property type="entry name" value="DnaJ"/>
    <property type="match status" value="1"/>
</dbReference>
<gene>
    <name evidence="4" type="ORF">NSCI0253_LOCUS34289</name>
</gene>
<dbReference type="EMBL" id="HBFQ01048030">
    <property type="protein sequence ID" value="CAD8859935.1"/>
    <property type="molecule type" value="Transcribed_RNA"/>
</dbReference>
<evidence type="ECO:0000259" key="2">
    <source>
        <dbReference type="PROSITE" id="PS50020"/>
    </source>
</evidence>
<evidence type="ECO:0000313" key="4">
    <source>
        <dbReference type="EMBL" id="CAD8859935.1"/>
    </source>
</evidence>
<dbReference type="CDD" id="cd06257">
    <property type="entry name" value="DnaJ"/>
    <property type="match status" value="1"/>
</dbReference>
<protein>
    <recommendedName>
        <fullName evidence="5">J domain-containing protein</fullName>
    </recommendedName>
</protein>
<dbReference type="PROSITE" id="PS50076">
    <property type="entry name" value="DNAJ_2"/>
    <property type="match status" value="1"/>
</dbReference>
<dbReference type="InterPro" id="IPR001623">
    <property type="entry name" value="DnaJ_domain"/>
</dbReference>
<dbReference type="AlphaFoldDB" id="A0A7S1AN69"/>
<name>A0A7S1AN69_NOCSC</name>
<organism evidence="4">
    <name type="scientific">Noctiluca scintillans</name>
    <name type="common">Sea sparkle</name>
    <name type="synonym">Red tide dinoflagellate</name>
    <dbReference type="NCBI Taxonomy" id="2966"/>
    <lineage>
        <taxon>Eukaryota</taxon>
        <taxon>Sar</taxon>
        <taxon>Alveolata</taxon>
        <taxon>Dinophyceae</taxon>
        <taxon>Noctilucales</taxon>
        <taxon>Noctilucaceae</taxon>
        <taxon>Noctiluca</taxon>
    </lineage>
</organism>
<sequence>MGFGTGKGSRDEPIVAGIYDAPGWKLRDGESALCSQQERLAREQEILQARRGFDGDGLDWNPDVVVSDSDGEAPPCNVYSEEDLMHWTSQDAVHWIARSGNAFEALGIPPAPCADSDALGRRFRKLALLTHPDKTAESRAAVAFQKLAEAMRVLSESEEQRRLLCRLFPRRYGEAEARQGKAVAGFWEPSEEDEDAVVKASVELQKSLMEVLKEKKDMEEADKVERERWKSRGGVAENLLPKRKREDYPDNVPWGSDVKIPRTKPSPQFTPPSVPGAELCISRDKQSVASMMSAMAAKTAVPCEGLLNFAMPPPPSGFQARLLNAAAKVQGSAWPGLGAGIATPAAVLVPSAVPEEGGDPNLIWSLTGSAGLSSAGWQRMESRTHPGKFYFLHLASKRTVISKESERGRGTLAADAPPVPIPAGPVNLSSIVGRSQNLLPGWEMRESRKQPGAYYYANLTTGETRTTPPMRDNF</sequence>
<dbReference type="SUPFAM" id="SSF46565">
    <property type="entry name" value="Chaperone J-domain"/>
    <property type="match status" value="1"/>
</dbReference>
<dbReference type="InterPro" id="IPR001202">
    <property type="entry name" value="WW_dom"/>
</dbReference>
<evidence type="ECO:0008006" key="5">
    <source>
        <dbReference type="Google" id="ProtNLM"/>
    </source>
</evidence>